<gene>
    <name evidence="1" type="ORF">V8201_15355</name>
</gene>
<protein>
    <submittedName>
        <fullName evidence="1">Uncharacterized protein</fullName>
    </submittedName>
</protein>
<evidence type="ECO:0000313" key="2">
    <source>
        <dbReference type="Proteomes" id="UP001367771"/>
    </source>
</evidence>
<comment type="caution">
    <text evidence="1">The sequence shown here is derived from an EMBL/GenBank/DDBJ whole genome shotgun (WGS) entry which is preliminary data.</text>
</comment>
<organism evidence="1 2">
    <name type="scientific">Sphingomonas kyungheensis</name>
    <dbReference type="NCBI Taxonomy" id="1069987"/>
    <lineage>
        <taxon>Bacteria</taxon>
        <taxon>Pseudomonadati</taxon>
        <taxon>Pseudomonadota</taxon>
        <taxon>Alphaproteobacteria</taxon>
        <taxon>Sphingomonadales</taxon>
        <taxon>Sphingomonadaceae</taxon>
        <taxon>Sphingomonas</taxon>
    </lineage>
</organism>
<dbReference type="EMBL" id="JBBBDM010000009">
    <property type="protein sequence ID" value="MEI5688468.1"/>
    <property type="molecule type" value="Genomic_DNA"/>
</dbReference>
<reference evidence="1 2" key="1">
    <citation type="journal article" date="2013" name="Int. J. Syst. Evol. Microbiol.">
        <title>Sphingomonas kyungheensis sp. nov., a bacterium with ginsenoside-converting activity isolated from soil of a ginseng field.</title>
        <authorList>
            <person name="Son H.M."/>
            <person name="Yang J.E."/>
            <person name="Park Y."/>
            <person name="Han C.K."/>
            <person name="Kim S.G."/>
            <person name="Kook M."/>
            <person name="Yi T.H."/>
        </authorList>
    </citation>
    <scope>NUCLEOTIDE SEQUENCE [LARGE SCALE GENOMIC DNA]</scope>
    <source>
        <strain evidence="1 2">LMG 26582</strain>
    </source>
</reference>
<accession>A0ABU8H6A1</accession>
<name>A0ABU8H6A1_9SPHN</name>
<sequence>MTSAQFEHHQSTQEPIIAKVMEKLAERGQLPEHPWALEALEVAMKVLRSPVMPRDKIAAARLLLDFVLCKPHTTVNRPIATAEDLLAQVTNAIR</sequence>
<dbReference type="Proteomes" id="UP001367771">
    <property type="component" value="Unassembled WGS sequence"/>
</dbReference>
<evidence type="ECO:0000313" key="1">
    <source>
        <dbReference type="EMBL" id="MEI5688468.1"/>
    </source>
</evidence>
<proteinExistence type="predicted"/>
<dbReference type="RefSeq" id="WP_336545828.1">
    <property type="nucleotide sequence ID" value="NZ_JBBBDM010000009.1"/>
</dbReference>
<keyword evidence="2" id="KW-1185">Reference proteome</keyword>